<dbReference type="AlphaFoldDB" id="A0A4Q1D198"/>
<evidence type="ECO:0000256" key="1">
    <source>
        <dbReference type="SAM" id="SignalP"/>
    </source>
</evidence>
<feature type="chain" id="PRO_5020231946" evidence="1">
    <location>
        <begin position="39"/>
        <end position="475"/>
    </location>
</feature>
<evidence type="ECO:0000313" key="3">
    <source>
        <dbReference type="Proteomes" id="UP000290545"/>
    </source>
</evidence>
<name>A0A4Q1D198_9BACT</name>
<organism evidence="2 3">
    <name type="scientific">Filimonas effusa</name>
    <dbReference type="NCBI Taxonomy" id="2508721"/>
    <lineage>
        <taxon>Bacteria</taxon>
        <taxon>Pseudomonadati</taxon>
        <taxon>Bacteroidota</taxon>
        <taxon>Chitinophagia</taxon>
        <taxon>Chitinophagales</taxon>
        <taxon>Chitinophagaceae</taxon>
        <taxon>Filimonas</taxon>
    </lineage>
</organism>
<reference evidence="2 3" key="1">
    <citation type="submission" date="2019-01" db="EMBL/GenBank/DDBJ databases">
        <title>Filimonas sp. strain TTM-71.</title>
        <authorList>
            <person name="Chen W.-M."/>
        </authorList>
    </citation>
    <scope>NUCLEOTIDE SEQUENCE [LARGE SCALE GENOMIC DNA]</scope>
    <source>
        <strain evidence="2 3">TTM-71</strain>
    </source>
</reference>
<dbReference type="OrthoDB" id="1092930at2"/>
<gene>
    <name evidence="2" type="ORF">ESB13_22160</name>
</gene>
<comment type="caution">
    <text evidence="2">The sequence shown here is derived from an EMBL/GenBank/DDBJ whole genome shotgun (WGS) entry which is preliminary data.</text>
</comment>
<dbReference type="EMBL" id="SDHZ01000005">
    <property type="protein sequence ID" value="RXK80861.1"/>
    <property type="molecule type" value="Genomic_DNA"/>
</dbReference>
<feature type="signal peptide" evidence="1">
    <location>
        <begin position="1"/>
        <end position="38"/>
    </location>
</feature>
<keyword evidence="3" id="KW-1185">Reference proteome</keyword>
<protein>
    <submittedName>
        <fullName evidence="2">DUF4270 family protein</fullName>
    </submittedName>
</protein>
<accession>A0A4Q1D198</accession>
<evidence type="ECO:0000313" key="2">
    <source>
        <dbReference type="EMBL" id="RXK80861.1"/>
    </source>
</evidence>
<dbReference type="Proteomes" id="UP000290545">
    <property type="component" value="Unassembled WGS sequence"/>
</dbReference>
<sequence>MRNSYYCQPFLKRCNHMQKKRQYVPVLSTLLAVGVLFAASSCKKVDIDFGGQYVPNESSRVVKVDTITPVVSTVYADSFSTAATGTMLLGAHTDPYFGRSVASSYFEFAPPTGTTYDVNAEYDSIILVIKPASTRAYYGDTLTDLHIGVQELNEEIVPVRPGSTTYSTLFNTTSFTKKSGFLNIGNTRTAVRVQPSITDTIVVRLNDQFGANLFNLLKTNSQNIQNSTAFINEVLKGVYISAGANDNVILNLKDSVDMRLYYTTPGRESIHSYVTFTLANNAHHFNHIDIDRTGTPLGNAGFGKNKQVISSEDLGNRAFMQYITGSMVKIQFPTAKASILNAPDFTSILSAHLVIRPLIGSYENTYKKLPASIRLSTTNINNLIGSDLTSSSGSSMQVQTGNLVVDDRNPKSTAYTYDVTSYLLQQINLTTIDNGNGLLMSPPANTTSFDRLVVGNANNTDARMVLTIYYLAVNK</sequence>
<keyword evidence="1" id="KW-0732">Signal</keyword>
<proteinExistence type="predicted"/>